<accession>A0A060BR62</accession>
<dbReference type="InterPro" id="IPR012338">
    <property type="entry name" value="Beta-lactam/transpept-like"/>
</dbReference>
<protein>
    <submittedName>
        <fullName evidence="2">Transpeptidase</fullName>
    </submittedName>
</protein>
<dbReference type="InterPro" id="IPR050515">
    <property type="entry name" value="Beta-lactam/transpept"/>
</dbReference>
<organism evidence="2">
    <name type="scientific">uncultured Oceanobacillus sp</name>
    <dbReference type="NCBI Taxonomy" id="486727"/>
    <lineage>
        <taxon>Bacteria</taxon>
        <taxon>Bacillati</taxon>
        <taxon>Bacillota</taxon>
        <taxon>Bacilli</taxon>
        <taxon>Bacillales</taxon>
        <taxon>Bacillaceae</taxon>
        <taxon>Oceanobacillus</taxon>
        <taxon>environmental samples</taxon>
    </lineage>
</organism>
<dbReference type="GO" id="GO:0008658">
    <property type="term" value="F:penicillin binding"/>
    <property type="evidence" value="ECO:0007669"/>
    <property type="project" value="InterPro"/>
</dbReference>
<dbReference type="PANTHER" id="PTHR30627">
    <property type="entry name" value="PEPTIDOGLYCAN D,D-TRANSPEPTIDASE"/>
    <property type="match status" value="1"/>
</dbReference>
<proteinExistence type="predicted"/>
<dbReference type="Pfam" id="PF00905">
    <property type="entry name" value="Transpeptidase"/>
    <property type="match status" value="1"/>
</dbReference>
<dbReference type="InterPro" id="IPR001460">
    <property type="entry name" value="PCN-bd_Tpept"/>
</dbReference>
<reference evidence="2" key="1">
    <citation type="journal article" date="2013" name="Environ. Microbiol.">
        <title>Seasonally variable intestinal metagenomes of the red palm weevil (Rhynchophorus ferrugineus).</title>
        <authorList>
            <person name="Jia S."/>
            <person name="Zhang X."/>
            <person name="Zhang G."/>
            <person name="Yin A."/>
            <person name="Zhang S."/>
            <person name="Li F."/>
            <person name="Wang L."/>
            <person name="Zhao D."/>
            <person name="Yun Q."/>
            <person name="Tala"/>
            <person name="Wang J."/>
            <person name="Sun G."/>
            <person name="Baabdullah M."/>
            <person name="Yu X."/>
            <person name="Hu S."/>
            <person name="Al-Mssallem I.S."/>
            <person name="Yu J."/>
        </authorList>
    </citation>
    <scope>NUCLEOTIDE SEQUENCE</scope>
</reference>
<evidence type="ECO:0000313" key="2">
    <source>
        <dbReference type="EMBL" id="AIA86868.1"/>
    </source>
</evidence>
<dbReference type="EMBL" id="KF119600">
    <property type="protein sequence ID" value="AIA86868.1"/>
    <property type="molecule type" value="Genomic_DNA"/>
</dbReference>
<dbReference type="AlphaFoldDB" id="A0A060BR62"/>
<dbReference type="Gene3D" id="3.40.710.10">
    <property type="entry name" value="DD-peptidase/beta-lactamase superfamily"/>
    <property type="match status" value="1"/>
</dbReference>
<sequence>MAATIANDGVRMQPYLVSQVRDPELAVVSTTEPTALNRAMSSPTAAALTEMMVSVVESGTGTAAQIAGVSVAGKTGTAESGEAPDAWFTGFAPADDPQVAVAVVVEDGGSTGSEATGGAVAAPIARAVIEAVLGS</sequence>
<dbReference type="GO" id="GO:0071972">
    <property type="term" value="F:peptidoglycan L,D-transpeptidase activity"/>
    <property type="evidence" value="ECO:0007669"/>
    <property type="project" value="TreeGrafter"/>
</dbReference>
<dbReference type="GO" id="GO:0071555">
    <property type="term" value="P:cell wall organization"/>
    <property type="evidence" value="ECO:0007669"/>
    <property type="project" value="TreeGrafter"/>
</dbReference>
<dbReference type="PANTHER" id="PTHR30627:SF24">
    <property type="entry name" value="PENICILLIN-BINDING PROTEIN 4B"/>
    <property type="match status" value="1"/>
</dbReference>
<evidence type="ECO:0000259" key="1">
    <source>
        <dbReference type="Pfam" id="PF00905"/>
    </source>
</evidence>
<feature type="domain" description="Penicillin-binding protein transpeptidase" evidence="1">
    <location>
        <begin position="1"/>
        <end position="130"/>
    </location>
</feature>
<dbReference type="GO" id="GO:0005886">
    <property type="term" value="C:plasma membrane"/>
    <property type="evidence" value="ECO:0007669"/>
    <property type="project" value="TreeGrafter"/>
</dbReference>
<dbReference type="SUPFAM" id="SSF56601">
    <property type="entry name" value="beta-lactamase/transpeptidase-like"/>
    <property type="match status" value="1"/>
</dbReference>
<name>A0A060BR62_9BACI</name>